<proteinExistence type="predicted"/>
<dbReference type="AlphaFoldDB" id="A0AAW2XFF1"/>
<reference evidence="2" key="2">
    <citation type="journal article" date="2024" name="Plant">
        <title>Genomic evolution and insights into agronomic trait innovations of Sesamum species.</title>
        <authorList>
            <person name="Miao H."/>
            <person name="Wang L."/>
            <person name="Qu L."/>
            <person name="Liu H."/>
            <person name="Sun Y."/>
            <person name="Le M."/>
            <person name="Wang Q."/>
            <person name="Wei S."/>
            <person name="Zheng Y."/>
            <person name="Lin W."/>
            <person name="Duan Y."/>
            <person name="Cao H."/>
            <person name="Xiong S."/>
            <person name="Wang X."/>
            <person name="Wei L."/>
            <person name="Li C."/>
            <person name="Ma Q."/>
            <person name="Ju M."/>
            <person name="Zhao R."/>
            <person name="Li G."/>
            <person name="Mu C."/>
            <person name="Tian Q."/>
            <person name="Mei H."/>
            <person name="Zhang T."/>
            <person name="Gao T."/>
            <person name="Zhang H."/>
        </authorList>
    </citation>
    <scope>NUCLEOTIDE SEQUENCE</scope>
    <source>
        <strain evidence="2">KEN1</strain>
    </source>
</reference>
<dbReference type="PANTHER" id="PTHR46148:SF52">
    <property type="entry name" value="OS04G0603800 PROTEIN"/>
    <property type="match status" value="1"/>
</dbReference>
<protein>
    <recommendedName>
        <fullName evidence="1">Tf2-1-like SH3-like domain-containing protein</fullName>
    </recommendedName>
</protein>
<accession>A0AAW2XFF1</accession>
<evidence type="ECO:0000313" key="2">
    <source>
        <dbReference type="EMBL" id="KAL0452907.1"/>
    </source>
</evidence>
<evidence type="ECO:0000259" key="1">
    <source>
        <dbReference type="Pfam" id="PF24626"/>
    </source>
</evidence>
<dbReference type="InterPro" id="IPR056924">
    <property type="entry name" value="SH3_Tf2-1"/>
</dbReference>
<gene>
    <name evidence="2" type="ORF">Slati_1268800</name>
</gene>
<dbReference type="Pfam" id="PF24626">
    <property type="entry name" value="SH3_Tf2-1"/>
    <property type="match status" value="1"/>
</dbReference>
<reference evidence="2" key="1">
    <citation type="submission" date="2020-06" db="EMBL/GenBank/DDBJ databases">
        <authorList>
            <person name="Li T."/>
            <person name="Hu X."/>
            <person name="Zhang T."/>
            <person name="Song X."/>
            <person name="Zhang H."/>
            <person name="Dai N."/>
            <person name="Sheng W."/>
            <person name="Hou X."/>
            <person name="Wei L."/>
        </authorList>
    </citation>
    <scope>NUCLEOTIDE SEQUENCE</scope>
    <source>
        <strain evidence="2">KEN1</strain>
        <tissue evidence="2">Leaf</tissue>
    </source>
</reference>
<sequence length="126" mass="14935">MVHRELIPKYDGPFEVVSKVGSLAYRLKLPDRWKIHPTFYVSFLKKFHHDLLDTARQQTRRAPLMIRKEFEKTVLKILDHRTMGQVRKIGGRITWFSGRVNLKLRLHGNEMRPCGSLRTKLISIRQ</sequence>
<dbReference type="EMBL" id="JACGWN010000004">
    <property type="protein sequence ID" value="KAL0452907.1"/>
    <property type="molecule type" value="Genomic_DNA"/>
</dbReference>
<comment type="caution">
    <text evidence="2">The sequence shown here is derived from an EMBL/GenBank/DDBJ whole genome shotgun (WGS) entry which is preliminary data.</text>
</comment>
<name>A0AAW2XFF1_9LAMI</name>
<organism evidence="2">
    <name type="scientific">Sesamum latifolium</name>
    <dbReference type="NCBI Taxonomy" id="2727402"/>
    <lineage>
        <taxon>Eukaryota</taxon>
        <taxon>Viridiplantae</taxon>
        <taxon>Streptophyta</taxon>
        <taxon>Embryophyta</taxon>
        <taxon>Tracheophyta</taxon>
        <taxon>Spermatophyta</taxon>
        <taxon>Magnoliopsida</taxon>
        <taxon>eudicotyledons</taxon>
        <taxon>Gunneridae</taxon>
        <taxon>Pentapetalae</taxon>
        <taxon>asterids</taxon>
        <taxon>lamiids</taxon>
        <taxon>Lamiales</taxon>
        <taxon>Pedaliaceae</taxon>
        <taxon>Sesamum</taxon>
    </lineage>
</organism>
<dbReference type="PANTHER" id="PTHR46148">
    <property type="entry name" value="CHROMO DOMAIN-CONTAINING PROTEIN"/>
    <property type="match status" value="1"/>
</dbReference>
<feature type="domain" description="Tf2-1-like SH3-like" evidence="1">
    <location>
        <begin position="5"/>
        <end position="48"/>
    </location>
</feature>